<evidence type="ECO:0000256" key="18">
    <source>
        <dbReference type="SAM" id="Phobius"/>
    </source>
</evidence>
<evidence type="ECO:0000256" key="12">
    <source>
        <dbReference type="ARBA" id="ARBA00022989"/>
    </source>
</evidence>
<comment type="similarity">
    <text evidence="4">Belongs to the metallo-dependent hydrolases superfamily. Adenosine and AMP deaminases family.</text>
</comment>
<dbReference type="GO" id="GO:0005829">
    <property type="term" value="C:cytosol"/>
    <property type="evidence" value="ECO:0007669"/>
    <property type="project" value="TreeGrafter"/>
</dbReference>
<dbReference type="InterPro" id="IPR013657">
    <property type="entry name" value="SCL35B1-4/HUT1"/>
</dbReference>
<dbReference type="GO" id="GO:0012505">
    <property type="term" value="C:endomembrane system"/>
    <property type="evidence" value="ECO:0007669"/>
    <property type="project" value="UniProtKB-SubCell"/>
</dbReference>
<protein>
    <recommendedName>
        <fullName evidence="15">AMP deaminase</fullName>
        <ecNumber evidence="5">3.5.4.6</ecNumber>
    </recommendedName>
    <alternativeName>
        <fullName evidence="16">Myoadenylate deaminase</fullName>
    </alternativeName>
</protein>
<dbReference type="GO" id="GO:0003876">
    <property type="term" value="F:AMP deaminase activity"/>
    <property type="evidence" value="ECO:0007669"/>
    <property type="project" value="UniProtKB-EC"/>
</dbReference>
<dbReference type="PANTHER" id="PTHR11359">
    <property type="entry name" value="AMP DEAMINASE"/>
    <property type="match status" value="1"/>
</dbReference>
<feature type="compositionally biased region" description="Polar residues" evidence="17">
    <location>
        <begin position="1349"/>
        <end position="1362"/>
    </location>
</feature>
<keyword evidence="13" id="KW-0546">Nucleotide metabolism</keyword>
<dbReference type="RefSeq" id="XP_060286106.1">
    <property type="nucleotide sequence ID" value="XM_060432384.1"/>
</dbReference>
<dbReference type="InterPro" id="IPR006650">
    <property type="entry name" value="A/AMP_deam_AS"/>
</dbReference>
<keyword evidence="9" id="KW-0479">Metal-binding</keyword>
<feature type="region of interest" description="Disordered" evidence="17">
    <location>
        <begin position="1409"/>
        <end position="1454"/>
    </location>
</feature>
<feature type="region of interest" description="Disordered" evidence="17">
    <location>
        <begin position="1344"/>
        <end position="1372"/>
    </location>
</feature>
<feature type="compositionally biased region" description="Low complexity" evidence="17">
    <location>
        <begin position="442"/>
        <end position="452"/>
    </location>
</feature>
<evidence type="ECO:0000256" key="4">
    <source>
        <dbReference type="ARBA" id="ARBA00006676"/>
    </source>
</evidence>
<keyword evidence="14 18" id="KW-0472">Membrane</keyword>
<dbReference type="InterPro" id="IPR006329">
    <property type="entry name" value="AMPD"/>
</dbReference>
<comment type="subcellular location">
    <subcellularLocation>
        <location evidence="2">Endomembrane system</location>
        <topology evidence="2">Multi-pass membrane protein</topology>
    </subcellularLocation>
</comment>
<dbReference type="SUPFAM" id="SSF51556">
    <property type="entry name" value="Metallo-dependent hydrolases"/>
    <property type="match status" value="1"/>
</dbReference>
<evidence type="ECO:0000313" key="19">
    <source>
        <dbReference type="EMBL" id="KAK1769893.1"/>
    </source>
</evidence>
<evidence type="ECO:0000256" key="9">
    <source>
        <dbReference type="ARBA" id="ARBA00022723"/>
    </source>
</evidence>
<keyword evidence="8 18" id="KW-0812">Transmembrane</keyword>
<dbReference type="FunFam" id="4.10.800.20:FF:000001">
    <property type="entry name" value="AMP deaminase"/>
    <property type="match status" value="1"/>
</dbReference>
<reference evidence="19" key="1">
    <citation type="submission" date="2023-06" db="EMBL/GenBank/DDBJ databases">
        <title>Genome-scale phylogeny and comparative genomics of the fungal order Sordariales.</title>
        <authorList>
            <consortium name="Lawrence Berkeley National Laboratory"/>
            <person name="Hensen N."/>
            <person name="Bonometti L."/>
            <person name="Westerberg I."/>
            <person name="Brannstrom I.O."/>
            <person name="Guillou S."/>
            <person name="Cros-Aarteil S."/>
            <person name="Calhoun S."/>
            <person name="Haridas S."/>
            <person name="Kuo A."/>
            <person name="Mondo S."/>
            <person name="Pangilinan J."/>
            <person name="Riley R."/>
            <person name="Labutti K."/>
            <person name="Andreopoulos B."/>
            <person name="Lipzen A."/>
            <person name="Chen C."/>
            <person name="Yanf M."/>
            <person name="Daum C."/>
            <person name="Ng V."/>
            <person name="Clum A."/>
            <person name="Steindorff A."/>
            <person name="Ohm R."/>
            <person name="Martin F."/>
            <person name="Silar P."/>
            <person name="Natvig D."/>
            <person name="Lalanne C."/>
            <person name="Gautier V."/>
            <person name="Ament-Velasquez S.L."/>
            <person name="Kruys A."/>
            <person name="Hutchinson M.I."/>
            <person name="Powell A.J."/>
            <person name="Barry K."/>
            <person name="Miller A.N."/>
            <person name="Grigoriev I.V."/>
            <person name="Debuchy R."/>
            <person name="Gladieux P."/>
            <person name="Thoren M.H."/>
            <person name="Johannesson H."/>
        </authorList>
    </citation>
    <scope>NUCLEOTIDE SEQUENCE</scope>
    <source>
        <strain evidence="19">8032-3</strain>
    </source>
</reference>
<evidence type="ECO:0000313" key="20">
    <source>
        <dbReference type="Proteomes" id="UP001244011"/>
    </source>
</evidence>
<dbReference type="EC" id="3.5.4.6" evidence="5"/>
<dbReference type="Proteomes" id="UP001244011">
    <property type="component" value="Unassembled WGS sequence"/>
</dbReference>
<comment type="cofactor">
    <cofactor evidence="1">
        <name>Zn(2+)</name>
        <dbReference type="ChEBI" id="CHEBI:29105"/>
    </cofactor>
</comment>
<feature type="transmembrane region" description="Helical" evidence="18">
    <location>
        <begin position="212"/>
        <end position="229"/>
    </location>
</feature>
<evidence type="ECO:0000256" key="2">
    <source>
        <dbReference type="ARBA" id="ARBA00004127"/>
    </source>
</evidence>
<sequence>MTASRRRQAQLKSQQNAVAAAAASSGKDRRERAAAAAAAATTAKPATRVINAAPSLEKAEMYGIDDNRPVFSRAMALAGRMFIETIPQWLAVGAMLSLIFGGCCSNVFALEAIVKVEPGSGTLLTFVQFLFVAIVGLPSQFDRTRPPFFLKPNRVPLRRWLVNIVLFFSINVLNNHAFSYDISVPVHIILRSGGSITTILAGSLYGKTYSRIQVVAVLLLTVGVVTAAWSDAQSKGTANGEHHDDSSFATGLSILFIAQVLSAIMGLYTEETYRIYGPQWKENLFYSHLLSLPLFLPFLPSLTRQFMKLANSAPVPLPVRFLAEYTNISPGVQEALEMIRIPSQLTFLALNVLTQYACIRGVNLLAAASSALTVTIVLNIRKLVSLLLSIWLFGNRLAPGTLLGAVVVFFAGGLYSFHGKKRPPKARGKATTDYHVSHVSHDPSSSSNSPMHTATEFPGDQYTDDEDDANTDPDVLSADNRTTKADSPKVISAPGGSDGQADEPTDTAEMHEGMLPRDLPKKTAFYDPVAEKEMTQTDAKLFYQRIQMDAQKAGPNSWAQMQSTPLSSPLMTASASSATNQFPLDLGSSSVPPTGLNRFAGLPPSAGYENNVENTPKRDPSSFNTGDPASRGSYTQLNRMGAPVGRPDSAAQQLPPIGAEPVAGVGSSAYLDADPEVTSEIMTIFRNIRKVLDVRRKYISLSLQGPDDNPNDDPNWPIYPPPPEPAWVEDRERNGTHTANSVSNSIQNSMVLSPDSQNGPPEPPSQPWDVQLDKGGKRRKAGQDIGEDFDMNDLQPLPRASEMTYSLDEFGVYQVYENKQAEEAKSPAIKVPTIKEYYMDLEDIVAVSSDGPSKSFAFRRLQYLEGKFNLYILLNEYQETADSKSVPHRDFYNVRKVDTHVHHSACMNQKHLLRFIKSKMKKSRDEVVLYRDGKYLTLAEVFESINLTAYDLSIDTLDMHAHTDSFHRFDKFNLKYNPVGESRLRTIFLKTDNHIQGRYLAEITKEVISDLESSKYQMVEWRISIYGRSVDEWDKLAAWVVDNKLFSHNVRWLIQIPRLYDVYKAANHLESMEEIIRNLFQPLFEVTRDPSSRPKLHIFLQRVVGFDSVDDESKVERRLFKKFPVPRAWDTKQNPPYSYWIYYLFANMASLNFWRKRRGFNTFLLRPHCGEAGDSEHLAAAALCCHSISHGLLLRKVPLLQYIFYLEQIGIAMSPLSNNALFLTYERNPFYQYFKRGLNVSLSTDDPLQFAFTKEPLIEEYAVAAQIYKLSSVDMCELAKNSVRQSGYEYSIKQKWLGPDFHMPGARGNVMAKTNVPDRREEFRYQTILEEQRMVERYTSLAPEAPASETVTNDVNSSSPQQGVPPRSPALSLKTITTPGVAAQVGEAQGTWTPVDGIRDLHLDANEPRYFPGVITRSQRKNSKRQDSMHESDDSSGRKLGRVDRAMTSSPPKE</sequence>
<keyword evidence="11" id="KW-0862">Zinc</keyword>
<keyword evidence="6" id="KW-0813">Transport</keyword>
<evidence type="ECO:0000256" key="16">
    <source>
        <dbReference type="ARBA" id="ARBA00078830"/>
    </source>
</evidence>
<feature type="region of interest" description="Disordered" evidence="17">
    <location>
        <begin position="702"/>
        <end position="730"/>
    </location>
</feature>
<feature type="compositionally biased region" description="Low complexity" evidence="17">
    <location>
        <begin position="706"/>
        <end position="716"/>
    </location>
</feature>
<feature type="region of interest" description="Disordered" evidence="17">
    <location>
        <begin position="595"/>
        <end position="634"/>
    </location>
</feature>
<feature type="region of interest" description="Disordered" evidence="17">
    <location>
        <begin position="421"/>
        <end position="506"/>
    </location>
</feature>
<evidence type="ECO:0000256" key="8">
    <source>
        <dbReference type="ARBA" id="ARBA00022692"/>
    </source>
</evidence>
<evidence type="ECO:0000256" key="11">
    <source>
        <dbReference type="ARBA" id="ARBA00022833"/>
    </source>
</evidence>
<dbReference type="FunFam" id="3.20.20.140:FF:000214">
    <property type="entry name" value="AMP deaminase Amd1, putative (AFU_orthologue AFUA_8G02860)"/>
    <property type="match status" value="1"/>
</dbReference>
<feature type="compositionally biased region" description="Acidic residues" evidence="17">
    <location>
        <begin position="462"/>
        <end position="471"/>
    </location>
</feature>
<dbReference type="GO" id="GO:0046033">
    <property type="term" value="P:AMP metabolic process"/>
    <property type="evidence" value="ECO:0007669"/>
    <property type="project" value="TreeGrafter"/>
</dbReference>
<feature type="transmembrane region" description="Helical" evidence="18">
    <location>
        <begin position="121"/>
        <end position="139"/>
    </location>
</feature>
<feature type="compositionally biased region" description="Basic and acidic residues" evidence="17">
    <location>
        <begin position="1424"/>
        <end position="1445"/>
    </location>
</feature>
<dbReference type="CDD" id="cd01319">
    <property type="entry name" value="AMPD"/>
    <property type="match status" value="1"/>
</dbReference>
<dbReference type="InterPro" id="IPR032466">
    <property type="entry name" value="Metal_Hydrolase"/>
</dbReference>
<evidence type="ECO:0000256" key="6">
    <source>
        <dbReference type="ARBA" id="ARBA00022448"/>
    </source>
</evidence>
<comment type="caution">
    <text evidence="19">The sequence shown here is derived from an EMBL/GenBank/DDBJ whole genome shotgun (WGS) entry which is preliminary data.</text>
</comment>
<dbReference type="Pfam" id="PF19326">
    <property type="entry name" value="AMP_deaminase"/>
    <property type="match status" value="1"/>
</dbReference>
<dbReference type="GeneID" id="85315571"/>
<feature type="compositionally biased region" description="Polar residues" evidence="17">
    <location>
        <begin position="621"/>
        <end position="634"/>
    </location>
</feature>
<dbReference type="NCBIfam" id="TIGR00803">
    <property type="entry name" value="nst"/>
    <property type="match status" value="1"/>
</dbReference>
<feature type="compositionally biased region" description="Polar residues" evidence="17">
    <location>
        <begin position="749"/>
        <end position="759"/>
    </location>
</feature>
<evidence type="ECO:0000256" key="15">
    <source>
        <dbReference type="ARBA" id="ARBA00072037"/>
    </source>
</evidence>
<feature type="transmembrane region" description="Helical" evidence="18">
    <location>
        <begin position="160"/>
        <end position="178"/>
    </location>
</feature>
<feature type="transmembrane region" description="Helical" evidence="18">
    <location>
        <begin position="184"/>
        <end position="205"/>
    </location>
</feature>
<organism evidence="19 20">
    <name type="scientific">Phialemonium atrogriseum</name>
    <dbReference type="NCBI Taxonomy" id="1093897"/>
    <lineage>
        <taxon>Eukaryota</taxon>
        <taxon>Fungi</taxon>
        <taxon>Dikarya</taxon>
        <taxon>Ascomycota</taxon>
        <taxon>Pezizomycotina</taxon>
        <taxon>Sordariomycetes</taxon>
        <taxon>Sordariomycetidae</taxon>
        <taxon>Cephalothecales</taxon>
        <taxon>Cephalothecaceae</taxon>
        <taxon>Phialemonium</taxon>
    </lineage>
</organism>
<evidence type="ECO:0000256" key="1">
    <source>
        <dbReference type="ARBA" id="ARBA00001947"/>
    </source>
</evidence>
<comment type="pathway">
    <text evidence="3">Purine metabolism; IMP biosynthesis via salvage pathway; IMP from AMP: step 1/1.</text>
</comment>
<dbReference type="GO" id="GO:0055085">
    <property type="term" value="P:transmembrane transport"/>
    <property type="evidence" value="ECO:0007669"/>
    <property type="project" value="InterPro"/>
</dbReference>
<dbReference type="PROSITE" id="PS00485">
    <property type="entry name" value="A_DEAMINASE"/>
    <property type="match status" value="1"/>
</dbReference>
<feature type="transmembrane region" description="Helical" evidence="18">
    <location>
        <begin position="289"/>
        <end position="307"/>
    </location>
</feature>
<evidence type="ECO:0000256" key="10">
    <source>
        <dbReference type="ARBA" id="ARBA00022801"/>
    </source>
</evidence>
<evidence type="ECO:0000256" key="7">
    <source>
        <dbReference type="ARBA" id="ARBA00022597"/>
    </source>
</evidence>
<dbReference type="GO" id="GO:0046872">
    <property type="term" value="F:metal ion binding"/>
    <property type="evidence" value="ECO:0007669"/>
    <property type="project" value="UniProtKB-KW"/>
</dbReference>
<dbReference type="PANTHER" id="PTHR11359:SF0">
    <property type="entry name" value="AMP DEAMINASE"/>
    <property type="match status" value="1"/>
</dbReference>
<evidence type="ECO:0000256" key="17">
    <source>
        <dbReference type="SAM" id="MobiDB-lite"/>
    </source>
</evidence>
<dbReference type="NCBIfam" id="TIGR01429">
    <property type="entry name" value="AMP_deaminase"/>
    <property type="match status" value="1"/>
</dbReference>
<accession>A0AAJ0C6J6</accession>
<feature type="transmembrane region" description="Helical" evidence="18">
    <location>
        <begin position="353"/>
        <end position="377"/>
    </location>
</feature>
<evidence type="ECO:0000256" key="3">
    <source>
        <dbReference type="ARBA" id="ARBA00004955"/>
    </source>
</evidence>
<name>A0AAJ0C6J6_9PEZI</name>
<proteinExistence type="inferred from homology"/>
<evidence type="ECO:0000256" key="5">
    <source>
        <dbReference type="ARBA" id="ARBA00012775"/>
    </source>
</evidence>
<keyword evidence="12 18" id="KW-1133">Transmembrane helix</keyword>
<feature type="transmembrane region" description="Helical" evidence="18">
    <location>
        <begin position="397"/>
        <end position="417"/>
    </location>
</feature>
<evidence type="ECO:0000256" key="14">
    <source>
        <dbReference type="ARBA" id="ARBA00023136"/>
    </source>
</evidence>
<keyword evidence="10" id="KW-0378">Hydrolase</keyword>
<dbReference type="Gene3D" id="4.10.800.20">
    <property type="match status" value="1"/>
</dbReference>
<dbReference type="Gene3D" id="3.20.20.140">
    <property type="entry name" value="Metal-dependent hydrolases"/>
    <property type="match status" value="1"/>
</dbReference>
<feature type="transmembrane region" description="Helical" evidence="18">
    <location>
        <begin position="249"/>
        <end position="268"/>
    </location>
</feature>
<gene>
    <name evidence="19" type="ORF">QBC33DRAFT_609354</name>
</gene>
<dbReference type="EMBL" id="MU839001">
    <property type="protein sequence ID" value="KAK1769893.1"/>
    <property type="molecule type" value="Genomic_DNA"/>
</dbReference>
<feature type="region of interest" description="Disordered" evidence="17">
    <location>
        <begin position="749"/>
        <end position="795"/>
    </location>
</feature>
<keyword evidence="20" id="KW-1185">Reference proteome</keyword>
<dbReference type="Pfam" id="PF08449">
    <property type="entry name" value="UAA"/>
    <property type="match status" value="1"/>
</dbReference>
<keyword evidence="7" id="KW-0762">Sugar transport</keyword>
<dbReference type="GO" id="GO:0032264">
    <property type="term" value="P:IMP salvage"/>
    <property type="evidence" value="ECO:0007669"/>
    <property type="project" value="InterPro"/>
</dbReference>
<feature type="compositionally biased region" description="Basic and acidic residues" evidence="17">
    <location>
        <begin position="430"/>
        <end position="441"/>
    </location>
</feature>
<evidence type="ECO:0000256" key="13">
    <source>
        <dbReference type="ARBA" id="ARBA00023080"/>
    </source>
</evidence>
<feature type="transmembrane region" description="Helical" evidence="18">
    <location>
        <begin position="89"/>
        <end position="109"/>
    </location>
</feature>